<keyword evidence="5" id="KW-0934">Plastid</keyword>
<name>A0A173FZU8_GASCM</name>
<comment type="similarity">
    <text evidence="1">Belongs to the bacterial ribosomal protein bL34 family.</text>
</comment>
<geneLocation type="plastid" evidence="5"/>
<sequence length="45" mass="5231">MSKQTLQGTKLKKIRKSGFRSRMKTSAGRRVIKSRRSKKRLKVAI</sequence>
<protein>
    <submittedName>
        <fullName evidence="5">50S ribosomal protein L34</fullName>
    </submittedName>
</protein>
<evidence type="ECO:0000256" key="3">
    <source>
        <dbReference type="ARBA" id="ARBA00023274"/>
    </source>
</evidence>
<evidence type="ECO:0000256" key="2">
    <source>
        <dbReference type="ARBA" id="ARBA00022980"/>
    </source>
</evidence>
<evidence type="ECO:0000256" key="4">
    <source>
        <dbReference type="SAM" id="MobiDB-lite"/>
    </source>
</evidence>
<feature type="compositionally biased region" description="Basic residues" evidence="4">
    <location>
        <begin position="10"/>
        <end position="23"/>
    </location>
</feature>
<dbReference type="HAMAP" id="MF_00391">
    <property type="entry name" value="Ribosomal_bL34"/>
    <property type="match status" value="1"/>
</dbReference>
<dbReference type="Gene3D" id="1.10.287.3980">
    <property type="match status" value="1"/>
</dbReference>
<dbReference type="GO" id="GO:0006412">
    <property type="term" value="P:translation"/>
    <property type="evidence" value="ECO:0007669"/>
    <property type="project" value="InterPro"/>
</dbReference>
<feature type="compositionally biased region" description="Basic residues" evidence="4">
    <location>
        <begin position="30"/>
        <end position="45"/>
    </location>
</feature>
<dbReference type="InterPro" id="IPR000271">
    <property type="entry name" value="Ribosomal_bL34"/>
</dbReference>
<dbReference type="GO" id="GO:1990904">
    <property type="term" value="C:ribonucleoprotein complex"/>
    <property type="evidence" value="ECO:0007669"/>
    <property type="project" value="UniProtKB-KW"/>
</dbReference>
<reference evidence="5" key="2">
    <citation type="submission" date="2016-06" db="EMBL/GenBank/DDBJ databases">
        <title>Genomic and phylogenetic analysis of Gastroclonium compressum supports its reinstatement to Coeloseira (Champiaceae, Rhodophyta).</title>
        <authorList>
            <person name="Kilpatrick Z."/>
            <person name="Hughey J.R."/>
        </authorList>
    </citation>
    <scope>NUCLEOTIDE SEQUENCE</scope>
</reference>
<dbReference type="GeneID" id="27983103"/>
<keyword evidence="3" id="KW-0687">Ribonucleoprotein</keyword>
<dbReference type="RefSeq" id="YP_009257467.1">
    <property type="nucleotide sequence ID" value="NC_030338.1"/>
</dbReference>
<dbReference type="GO" id="GO:0005840">
    <property type="term" value="C:ribosome"/>
    <property type="evidence" value="ECO:0007669"/>
    <property type="project" value="UniProtKB-KW"/>
</dbReference>
<keyword evidence="2 5" id="KW-0689">Ribosomal protein</keyword>
<organism evidence="5">
    <name type="scientific">Gastroclonium compressum</name>
    <name type="common">Red alga</name>
    <name type="synonym">Coeloseira compressa</name>
    <dbReference type="NCBI Taxonomy" id="1852973"/>
    <lineage>
        <taxon>Eukaryota</taxon>
        <taxon>Rhodophyta</taxon>
        <taxon>Florideophyceae</taxon>
        <taxon>Rhodymeniophycidae</taxon>
        <taxon>Rhodymeniales</taxon>
        <taxon>Champiaceae</taxon>
        <taxon>Coeloseira</taxon>
    </lineage>
</organism>
<reference evidence="5" key="1">
    <citation type="submission" date="2015-11" db="EMBL/GenBank/DDBJ databases">
        <authorList>
            <person name="Zhang Y."/>
            <person name="Guo Z."/>
        </authorList>
    </citation>
    <scope>NUCLEOTIDE SEQUENCE</scope>
</reference>
<accession>A0A173FZU8</accession>
<dbReference type="AlphaFoldDB" id="A0A173FZU8"/>
<feature type="region of interest" description="Disordered" evidence="4">
    <location>
        <begin position="1"/>
        <end position="45"/>
    </location>
</feature>
<dbReference type="Pfam" id="PF00468">
    <property type="entry name" value="Ribosomal_L34"/>
    <property type="match status" value="1"/>
</dbReference>
<proteinExistence type="inferred from homology"/>
<dbReference type="GO" id="GO:0003735">
    <property type="term" value="F:structural constituent of ribosome"/>
    <property type="evidence" value="ECO:0007669"/>
    <property type="project" value="InterPro"/>
</dbReference>
<dbReference type="NCBIfam" id="TIGR01030">
    <property type="entry name" value="rpmH_bact"/>
    <property type="match status" value="1"/>
</dbReference>
<gene>
    <name evidence="5" type="primary">rpl34</name>
</gene>
<evidence type="ECO:0000313" key="5">
    <source>
        <dbReference type="EMBL" id="ANH09550.1"/>
    </source>
</evidence>
<evidence type="ECO:0000256" key="1">
    <source>
        <dbReference type="ARBA" id="ARBA00010111"/>
    </source>
</evidence>
<dbReference type="EMBL" id="KU053957">
    <property type="protein sequence ID" value="ANH09550.1"/>
    <property type="molecule type" value="Genomic_DNA"/>
</dbReference>